<dbReference type="SUPFAM" id="SSF51679">
    <property type="entry name" value="Bacterial luciferase-like"/>
    <property type="match status" value="1"/>
</dbReference>
<feature type="domain" description="Luciferase-like" evidence="1">
    <location>
        <begin position="16"/>
        <end position="224"/>
    </location>
</feature>
<dbReference type="InterPro" id="IPR011251">
    <property type="entry name" value="Luciferase-like_dom"/>
</dbReference>
<comment type="caution">
    <text evidence="2">The sequence shown here is derived from an EMBL/GenBank/DDBJ whole genome shotgun (WGS) entry which is preliminary data.</text>
</comment>
<dbReference type="PANTHER" id="PTHR43244">
    <property type="match status" value="1"/>
</dbReference>
<dbReference type="CDD" id="cd01097">
    <property type="entry name" value="Tetrahydromethanopterin_reductase"/>
    <property type="match status" value="1"/>
</dbReference>
<dbReference type="InterPro" id="IPR036661">
    <property type="entry name" value="Luciferase-like_sf"/>
</dbReference>
<evidence type="ECO:0000313" key="2">
    <source>
        <dbReference type="EMBL" id="MFI6500161.1"/>
    </source>
</evidence>
<evidence type="ECO:0000313" key="3">
    <source>
        <dbReference type="Proteomes" id="UP001612741"/>
    </source>
</evidence>
<accession>A0ABW7YW98</accession>
<name>A0ABW7YW98_9ACTN</name>
<protein>
    <submittedName>
        <fullName evidence="2">LLM class flavin-dependent oxidoreductase</fullName>
        <ecNumber evidence="2">1.-.-.-</ecNumber>
    </submittedName>
</protein>
<dbReference type="InterPro" id="IPR050564">
    <property type="entry name" value="F420-G6PD/mer"/>
</dbReference>
<dbReference type="Gene3D" id="3.20.20.30">
    <property type="entry name" value="Luciferase-like domain"/>
    <property type="match status" value="1"/>
</dbReference>
<sequence>MTAPLFGFGLDSSLAGAATMLEHAAQADRQGLDLVSLSDHPYVGDRLDAYAAVGMILGRTTRLTPFVNVSNLPTRPAPMLARTVTSLSALSGGRVVLGIGAGGAWEEIVKMGVAPLSPAAAVRAMEEAITLIRAMSGGGGPLTFDGEFWQVRGVLPAPVPAPRIWTGSVGEKSLAATGRAADGWIPGHAADWRSARVARSRPVIDAAARSAGRDPREIATIYNLPGRITARPLPAARDGAGRWRGGSVAQWVEELTSAVVEYGAAGFTYFPVADGTPVESALATWATEIAPAVREATAPAPTT</sequence>
<dbReference type="PANTHER" id="PTHR43244:SF2">
    <property type="entry name" value="CONSERVED HYPOTHETICAL ALANINE AND PROLINE-RICH PROTEIN"/>
    <property type="match status" value="1"/>
</dbReference>
<keyword evidence="2" id="KW-0560">Oxidoreductase</keyword>
<dbReference type="Pfam" id="PF00296">
    <property type="entry name" value="Bac_luciferase"/>
    <property type="match status" value="1"/>
</dbReference>
<keyword evidence="3" id="KW-1185">Reference proteome</keyword>
<dbReference type="EMBL" id="JBITGY010000006">
    <property type="protein sequence ID" value="MFI6500161.1"/>
    <property type="molecule type" value="Genomic_DNA"/>
</dbReference>
<dbReference type="GO" id="GO:0016491">
    <property type="term" value="F:oxidoreductase activity"/>
    <property type="evidence" value="ECO:0007669"/>
    <property type="project" value="UniProtKB-KW"/>
</dbReference>
<evidence type="ECO:0000259" key="1">
    <source>
        <dbReference type="Pfam" id="PF00296"/>
    </source>
</evidence>
<gene>
    <name evidence="2" type="ORF">ACIBG2_22450</name>
</gene>
<dbReference type="EC" id="1.-.-.-" evidence="2"/>
<dbReference type="Proteomes" id="UP001612741">
    <property type="component" value="Unassembled WGS sequence"/>
</dbReference>
<organism evidence="2 3">
    <name type="scientific">Nonomuraea typhae</name>
    <dbReference type="NCBI Taxonomy" id="2603600"/>
    <lineage>
        <taxon>Bacteria</taxon>
        <taxon>Bacillati</taxon>
        <taxon>Actinomycetota</taxon>
        <taxon>Actinomycetes</taxon>
        <taxon>Streptosporangiales</taxon>
        <taxon>Streptosporangiaceae</taxon>
        <taxon>Nonomuraea</taxon>
    </lineage>
</organism>
<dbReference type="RefSeq" id="WP_397083886.1">
    <property type="nucleotide sequence ID" value="NZ_JBITGY010000006.1"/>
</dbReference>
<reference evidence="2 3" key="1">
    <citation type="submission" date="2024-10" db="EMBL/GenBank/DDBJ databases">
        <title>The Natural Products Discovery Center: Release of the First 8490 Sequenced Strains for Exploring Actinobacteria Biosynthetic Diversity.</title>
        <authorList>
            <person name="Kalkreuter E."/>
            <person name="Kautsar S.A."/>
            <person name="Yang D."/>
            <person name="Bader C.D."/>
            <person name="Teijaro C.N."/>
            <person name="Fluegel L."/>
            <person name="Davis C.M."/>
            <person name="Simpson J.R."/>
            <person name="Lauterbach L."/>
            <person name="Steele A.D."/>
            <person name="Gui C."/>
            <person name="Meng S."/>
            <person name="Li G."/>
            <person name="Viehrig K."/>
            <person name="Ye F."/>
            <person name="Su P."/>
            <person name="Kiefer A.F."/>
            <person name="Nichols A."/>
            <person name="Cepeda A.J."/>
            <person name="Yan W."/>
            <person name="Fan B."/>
            <person name="Jiang Y."/>
            <person name="Adhikari A."/>
            <person name="Zheng C.-J."/>
            <person name="Schuster L."/>
            <person name="Cowan T.M."/>
            <person name="Smanski M.J."/>
            <person name="Chevrette M.G."/>
            <person name="De Carvalho L.P.S."/>
            <person name="Shen B."/>
        </authorList>
    </citation>
    <scope>NUCLEOTIDE SEQUENCE [LARGE SCALE GENOMIC DNA]</scope>
    <source>
        <strain evidence="2 3">NPDC050545</strain>
    </source>
</reference>
<proteinExistence type="predicted"/>